<dbReference type="AlphaFoldDB" id="A0A0B2A180"/>
<sequence length="73" mass="8596">MTVQEIEYRGWFGRFTEPRSAKAGREDTPAERRITLWHWSPRGLQDRGRTAGREQERAYGDLQAAFAASDWRR</sequence>
<reference evidence="1 2" key="1">
    <citation type="submission" date="2014-11" db="EMBL/GenBank/DDBJ databases">
        <title>Genome sequence of Microbacterium mangrovi MUSC 115(T).</title>
        <authorList>
            <person name="Lee L.-H."/>
        </authorList>
    </citation>
    <scope>NUCLEOTIDE SEQUENCE [LARGE SCALE GENOMIC DNA]</scope>
    <source>
        <strain evidence="1 2">MUSC 115</strain>
    </source>
</reference>
<organism evidence="1 2">
    <name type="scientific">Microbacterium mangrovi</name>
    <dbReference type="NCBI Taxonomy" id="1348253"/>
    <lineage>
        <taxon>Bacteria</taxon>
        <taxon>Bacillati</taxon>
        <taxon>Actinomycetota</taxon>
        <taxon>Actinomycetes</taxon>
        <taxon>Micrococcales</taxon>
        <taxon>Microbacteriaceae</taxon>
        <taxon>Microbacterium</taxon>
    </lineage>
</organism>
<dbReference type="STRING" id="1348253.LK09_13320"/>
<keyword evidence="2" id="KW-1185">Reference proteome</keyword>
<dbReference type="EMBL" id="JTDK01000011">
    <property type="protein sequence ID" value="KHK97220.1"/>
    <property type="molecule type" value="Genomic_DNA"/>
</dbReference>
<name>A0A0B2A180_9MICO</name>
<dbReference type="Proteomes" id="UP000031030">
    <property type="component" value="Unassembled WGS sequence"/>
</dbReference>
<dbReference type="RefSeq" id="WP_039400186.1">
    <property type="nucleotide sequence ID" value="NZ_JTDK01000011.1"/>
</dbReference>
<gene>
    <name evidence="1" type="ORF">LK09_13320</name>
</gene>
<evidence type="ECO:0000313" key="1">
    <source>
        <dbReference type="EMBL" id="KHK97220.1"/>
    </source>
</evidence>
<protein>
    <submittedName>
        <fullName evidence="1">Uncharacterized protein</fullName>
    </submittedName>
</protein>
<dbReference type="OrthoDB" id="4979567at2"/>
<comment type="caution">
    <text evidence="1">The sequence shown here is derived from an EMBL/GenBank/DDBJ whole genome shotgun (WGS) entry which is preliminary data.</text>
</comment>
<evidence type="ECO:0000313" key="2">
    <source>
        <dbReference type="Proteomes" id="UP000031030"/>
    </source>
</evidence>
<accession>A0A0B2A180</accession>
<proteinExistence type="predicted"/>